<evidence type="ECO:0000313" key="2">
    <source>
        <dbReference type="EMBL" id="RRT49779.1"/>
    </source>
</evidence>
<evidence type="ECO:0000313" key="3">
    <source>
        <dbReference type="Proteomes" id="UP000287651"/>
    </source>
</evidence>
<name>A0A426YDE6_ENSVE</name>
<feature type="region of interest" description="Disordered" evidence="1">
    <location>
        <begin position="78"/>
        <end position="117"/>
    </location>
</feature>
<evidence type="ECO:0000256" key="1">
    <source>
        <dbReference type="SAM" id="MobiDB-lite"/>
    </source>
</evidence>
<dbReference type="AlphaFoldDB" id="A0A426YDE6"/>
<reference evidence="2 3" key="1">
    <citation type="journal article" date="2014" name="Agronomy (Basel)">
        <title>A Draft Genome Sequence for Ensete ventricosum, the Drought-Tolerant Tree Against Hunger.</title>
        <authorList>
            <person name="Harrison J."/>
            <person name="Moore K.A."/>
            <person name="Paszkiewicz K."/>
            <person name="Jones T."/>
            <person name="Grant M."/>
            <person name="Ambacheew D."/>
            <person name="Muzemil S."/>
            <person name="Studholme D.J."/>
        </authorList>
    </citation>
    <scope>NUCLEOTIDE SEQUENCE [LARGE SCALE GENOMIC DNA]</scope>
</reference>
<dbReference type="Proteomes" id="UP000287651">
    <property type="component" value="Unassembled WGS sequence"/>
</dbReference>
<sequence length="117" mass="12897">MRTYLEVTPNSGRRFDGQTLWRKDLKNFRVCEAILVKSAKPVARWQRRGNNSGGRRGEAGEGAASMVEMVEATIEEKATTAAEGDGAIDSWEEKKEGSGGKQVEQWLRRARQGVTGG</sequence>
<accession>A0A426YDE6</accession>
<protein>
    <submittedName>
        <fullName evidence="2">Uncharacterized protein</fullName>
    </submittedName>
</protein>
<gene>
    <name evidence="2" type="ORF">B296_00039351</name>
</gene>
<proteinExistence type="predicted"/>
<dbReference type="EMBL" id="AMZH03013125">
    <property type="protein sequence ID" value="RRT49779.1"/>
    <property type="molecule type" value="Genomic_DNA"/>
</dbReference>
<organism evidence="2 3">
    <name type="scientific">Ensete ventricosum</name>
    <name type="common">Abyssinian banana</name>
    <name type="synonym">Musa ensete</name>
    <dbReference type="NCBI Taxonomy" id="4639"/>
    <lineage>
        <taxon>Eukaryota</taxon>
        <taxon>Viridiplantae</taxon>
        <taxon>Streptophyta</taxon>
        <taxon>Embryophyta</taxon>
        <taxon>Tracheophyta</taxon>
        <taxon>Spermatophyta</taxon>
        <taxon>Magnoliopsida</taxon>
        <taxon>Liliopsida</taxon>
        <taxon>Zingiberales</taxon>
        <taxon>Musaceae</taxon>
        <taxon>Ensete</taxon>
    </lineage>
</organism>
<comment type="caution">
    <text evidence="2">The sequence shown here is derived from an EMBL/GenBank/DDBJ whole genome shotgun (WGS) entry which is preliminary data.</text>
</comment>